<keyword evidence="8" id="KW-0274">FAD</keyword>
<evidence type="ECO:0000256" key="10">
    <source>
        <dbReference type="ARBA" id="ARBA00031145"/>
    </source>
</evidence>
<dbReference type="EC" id="2.7.7.2" evidence="2"/>
<evidence type="ECO:0000256" key="5">
    <source>
        <dbReference type="ARBA" id="ARBA00022679"/>
    </source>
</evidence>
<dbReference type="AlphaFoldDB" id="A0A9P5CGL8"/>
<dbReference type="GO" id="GO:0006747">
    <property type="term" value="P:FAD biosynthetic process"/>
    <property type="evidence" value="ECO:0007669"/>
    <property type="project" value="TreeGrafter"/>
</dbReference>
<dbReference type="FunFam" id="3.40.50.620:FF:000187">
    <property type="entry name" value="Probable FAD synthetase"/>
    <property type="match status" value="1"/>
</dbReference>
<name>A0A9P5CGL8_9HYPO</name>
<comment type="caution">
    <text evidence="15">The sequence shown here is derived from an EMBL/GenBank/DDBJ whole genome shotgun (WGS) entry which is preliminary data.</text>
</comment>
<comment type="catalytic activity">
    <reaction evidence="12">
        <text>FMN + ATP + H(+) = FAD + diphosphate</text>
        <dbReference type="Rhea" id="RHEA:17237"/>
        <dbReference type="ChEBI" id="CHEBI:15378"/>
        <dbReference type="ChEBI" id="CHEBI:30616"/>
        <dbReference type="ChEBI" id="CHEBI:33019"/>
        <dbReference type="ChEBI" id="CHEBI:57692"/>
        <dbReference type="ChEBI" id="CHEBI:58210"/>
        <dbReference type="EC" id="2.7.7.2"/>
    </reaction>
</comment>
<evidence type="ECO:0000256" key="2">
    <source>
        <dbReference type="ARBA" id="ARBA00012393"/>
    </source>
</evidence>
<keyword evidence="5" id="KW-0808">Transferase</keyword>
<evidence type="ECO:0000256" key="6">
    <source>
        <dbReference type="ARBA" id="ARBA00022695"/>
    </source>
</evidence>
<comment type="pathway">
    <text evidence="1">Cofactor biosynthesis; FAD biosynthesis; FAD from FMN: step 1/1.</text>
</comment>
<evidence type="ECO:0000256" key="8">
    <source>
        <dbReference type="ARBA" id="ARBA00022827"/>
    </source>
</evidence>
<dbReference type="Gene3D" id="3.40.50.620">
    <property type="entry name" value="HUPs"/>
    <property type="match status" value="1"/>
</dbReference>
<dbReference type="PANTHER" id="PTHR23293:SF9">
    <property type="entry name" value="FAD SYNTHASE"/>
    <property type="match status" value="1"/>
</dbReference>
<evidence type="ECO:0000259" key="14">
    <source>
        <dbReference type="Pfam" id="PF01507"/>
    </source>
</evidence>
<keyword evidence="9" id="KW-0067">ATP-binding</keyword>
<evidence type="ECO:0000313" key="16">
    <source>
        <dbReference type="Proteomes" id="UP000801864"/>
    </source>
</evidence>
<dbReference type="CDD" id="cd23948">
    <property type="entry name" value="FAD_synthase"/>
    <property type="match status" value="1"/>
</dbReference>
<dbReference type="GO" id="GO:0003919">
    <property type="term" value="F:FMN adenylyltransferase activity"/>
    <property type="evidence" value="ECO:0007669"/>
    <property type="project" value="UniProtKB-EC"/>
</dbReference>
<evidence type="ECO:0000256" key="1">
    <source>
        <dbReference type="ARBA" id="ARBA00004726"/>
    </source>
</evidence>
<evidence type="ECO:0000256" key="3">
    <source>
        <dbReference type="ARBA" id="ARBA00022630"/>
    </source>
</evidence>
<keyword evidence="3" id="KW-0285">Flavoprotein</keyword>
<dbReference type="SUPFAM" id="SSF52402">
    <property type="entry name" value="Adenine nucleotide alpha hydrolases-like"/>
    <property type="match status" value="1"/>
</dbReference>
<feature type="domain" description="Phosphoadenosine phosphosulphate reductase" evidence="14">
    <location>
        <begin position="96"/>
        <end position="270"/>
    </location>
</feature>
<dbReference type="Proteomes" id="UP000801864">
    <property type="component" value="Unassembled WGS sequence"/>
</dbReference>
<evidence type="ECO:0000256" key="11">
    <source>
        <dbReference type="ARBA" id="ARBA00031871"/>
    </source>
</evidence>
<sequence>MTISVSVSLPESRMHAVPVPLIAAKAMATINVNGHANQPGLAHGSLYEACVAMREKVDSFLAEELETPLLRRAQEQVRISVRVVEEALERYRPDEISISYNGGKDCLVMLIVLLACYARRYSPPKSAALAANIPNGPAANLPPFPEKLHAVYIVSADPFAEVDEFVESSSADYHLDIARFTLPMKKGLEVFKAENPSIRAIFVGTRRTDPHGEKLKHFDPTDAGWPDFMRIHPVIDWHYTEIWAFTRHLDIPYCSLYDQGYTSLGGRGDTLPNPKLKKQGNDKEFRPAYELVEDDEERLGRFK</sequence>
<feature type="region of interest" description="Disordered" evidence="13">
    <location>
        <begin position="268"/>
        <end position="287"/>
    </location>
</feature>
<keyword evidence="16" id="KW-1185">Reference proteome</keyword>
<dbReference type="InterPro" id="IPR014729">
    <property type="entry name" value="Rossmann-like_a/b/a_fold"/>
</dbReference>
<dbReference type="GO" id="GO:0005524">
    <property type="term" value="F:ATP binding"/>
    <property type="evidence" value="ECO:0007669"/>
    <property type="project" value="UniProtKB-KW"/>
</dbReference>
<dbReference type="EMBL" id="QLNT01000001">
    <property type="protein sequence ID" value="KAF3076875.1"/>
    <property type="molecule type" value="Genomic_DNA"/>
</dbReference>
<evidence type="ECO:0000256" key="9">
    <source>
        <dbReference type="ARBA" id="ARBA00022840"/>
    </source>
</evidence>
<gene>
    <name evidence="15" type="ORF">CFAM422_000606</name>
</gene>
<keyword evidence="4" id="KW-0288">FMN</keyword>
<dbReference type="PANTHER" id="PTHR23293">
    <property type="entry name" value="FAD SYNTHETASE-RELATED FMN ADENYLYLTRANSFERASE"/>
    <property type="match status" value="1"/>
</dbReference>
<accession>A0A9P5CGL8</accession>
<keyword evidence="7" id="KW-0547">Nucleotide-binding</keyword>
<organism evidence="15 16">
    <name type="scientific">Trichoderma lentiforme</name>
    <dbReference type="NCBI Taxonomy" id="1567552"/>
    <lineage>
        <taxon>Eukaryota</taxon>
        <taxon>Fungi</taxon>
        <taxon>Dikarya</taxon>
        <taxon>Ascomycota</taxon>
        <taxon>Pezizomycotina</taxon>
        <taxon>Sordariomycetes</taxon>
        <taxon>Hypocreomycetidae</taxon>
        <taxon>Hypocreales</taxon>
        <taxon>Hypocreaceae</taxon>
        <taxon>Trichoderma</taxon>
    </lineage>
</organism>
<evidence type="ECO:0000256" key="7">
    <source>
        <dbReference type="ARBA" id="ARBA00022741"/>
    </source>
</evidence>
<keyword evidence="6" id="KW-0548">Nucleotidyltransferase</keyword>
<evidence type="ECO:0000256" key="12">
    <source>
        <dbReference type="ARBA" id="ARBA00049494"/>
    </source>
</evidence>
<evidence type="ECO:0000256" key="4">
    <source>
        <dbReference type="ARBA" id="ARBA00022643"/>
    </source>
</evidence>
<proteinExistence type="predicted"/>
<protein>
    <recommendedName>
        <fullName evidence="2">FAD synthase</fullName>
        <ecNumber evidence="2">2.7.7.2</ecNumber>
    </recommendedName>
    <alternativeName>
        <fullName evidence="10">FAD pyrophosphorylase</fullName>
    </alternativeName>
    <alternativeName>
        <fullName evidence="11">FMN adenylyltransferase</fullName>
    </alternativeName>
</protein>
<dbReference type="InterPro" id="IPR002500">
    <property type="entry name" value="PAPS_reduct_dom"/>
</dbReference>
<evidence type="ECO:0000313" key="15">
    <source>
        <dbReference type="EMBL" id="KAF3076875.1"/>
    </source>
</evidence>
<reference evidence="15 16" key="1">
    <citation type="submission" date="2018-06" db="EMBL/GenBank/DDBJ databases">
        <title>Genome analysis of cellulolytic fungus Trichoderma lentiforme CFAM-422.</title>
        <authorList>
            <person name="Steindorff A.S."/>
            <person name="Formighieri E.F."/>
            <person name="Midorikawa G.E.O."/>
            <person name="Tamietti M.S."/>
            <person name="Ramos E.Z."/>
            <person name="Silva A.S."/>
            <person name="Bon E.P.S."/>
            <person name="Mendes T.D."/>
            <person name="Damaso M.C.T."/>
            <person name="Favaro L.C.L."/>
        </authorList>
    </citation>
    <scope>NUCLEOTIDE SEQUENCE [LARGE SCALE GENOMIC DNA]</scope>
    <source>
        <strain evidence="15 16">CFAM-422</strain>
    </source>
</reference>
<dbReference type="Pfam" id="PF01507">
    <property type="entry name" value="PAPS_reduct"/>
    <property type="match status" value="1"/>
</dbReference>
<evidence type="ECO:0000256" key="13">
    <source>
        <dbReference type="SAM" id="MobiDB-lite"/>
    </source>
</evidence>